<dbReference type="AlphaFoldDB" id="X0U7T6"/>
<comment type="similarity">
    <text evidence="3">Belongs to the peptidase U32 family.</text>
</comment>
<name>X0U7T6_9ZZZZ</name>
<keyword evidence="2" id="KW-0378">Hydrolase</keyword>
<keyword evidence="1" id="KW-0645">Protease</keyword>
<organism evidence="4">
    <name type="scientific">marine sediment metagenome</name>
    <dbReference type="NCBI Taxonomy" id="412755"/>
    <lineage>
        <taxon>unclassified sequences</taxon>
        <taxon>metagenomes</taxon>
        <taxon>ecological metagenomes</taxon>
    </lineage>
</organism>
<evidence type="ECO:0008006" key="5">
    <source>
        <dbReference type="Google" id="ProtNLM"/>
    </source>
</evidence>
<dbReference type="InterPro" id="IPR001539">
    <property type="entry name" value="Peptidase_U32"/>
</dbReference>
<dbReference type="GO" id="GO:0008233">
    <property type="term" value="F:peptidase activity"/>
    <property type="evidence" value="ECO:0007669"/>
    <property type="project" value="UniProtKB-KW"/>
</dbReference>
<sequence>DKSNIPVETFIHGAMCTSISGRCYFSSELMNFDRDFSANRGKCVQPCRRYYEFLGEEGEKIDFDPVSGMFFNAKDLCMIDHIDDLIKAGISAFKIEGRMRDPLYIATAAECYREAIDSYFNGTYSTVKIDGWIKRLERVFNRGFHTGFYYDRPGPEKIERNIRGNVSKWKKTLVGKVINYYKKASAVEIELFTGRIKSGQDLIFENRSDFFFKQKAGSIKIDDNSVNETPIASSGNHLIIGVKVEKKVPINSNVFIHSENRSTGV</sequence>
<dbReference type="PANTHER" id="PTHR30217:SF6">
    <property type="entry name" value="TRNA HYDROXYLATION PROTEIN P"/>
    <property type="match status" value="1"/>
</dbReference>
<dbReference type="GO" id="GO:0006508">
    <property type="term" value="P:proteolysis"/>
    <property type="evidence" value="ECO:0007669"/>
    <property type="project" value="UniProtKB-KW"/>
</dbReference>
<dbReference type="InterPro" id="IPR051454">
    <property type="entry name" value="RNA/ubiquinone_mod_enzymes"/>
</dbReference>
<dbReference type="Pfam" id="PF01136">
    <property type="entry name" value="Peptidase_U32"/>
    <property type="match status" value="1"/>
</dbReference>
<dbReference type="EMBL" id="BARS01006231">
    <property type="protein sequence ID" value="GAF84550.1"/>
    <property type="molecule type" value="Genomic_DNA"/>
</dbReference>
<protein>
    <recommendedName>
        <fullName evidence="5">Peptidase family U32 C-terminal domain-containing protein</fullName>
    </recommendedName>
</protein>
<accession>X0U7T6</accession>
<evidence type="ECO:0000256" key="3">
    <source>
        <dbReference type="ARBA" id="ARBA00038374"/>
    </source>
</evidence>
<comment type="caution">
    <text evidence="4">The sequence shown here is derived from an EMBL/GenBank/DDBJ whole genome shotgun (WGS) entry which is preliminary data.</text>
</comment>
<gene>
    <name evidence="4" type="ORF">S01H1_12172</name>
</gene>
<evidence type="ECO:0000256" key="1">
    <source>
        <dbReference type="ARBA" id="ARBA00022670"/>
    </source>
</evidence>
<reference evidence="4" key="1">
    <citation type="journal article" date="2014" name="Front. Microbiol.">
        <title>High frequency of phylogenetically diverse reductive dehalogenase-homologous genes in deep subseafloor sedimentary metagenomes.</title>
        <authorList>
            <person name="Kawai M."/>
            <person name="Futagami T."/>
            <person name="Toyoda A."/>
            <person name="Takaki Y."/>
            <person name="Nishi S."/>
            <person name="Hori S."/>
            <person name="Arai W."/>
            <person name="Tsubouchi T."/>
            <person name="Morono Y."/>
            <person name="Uchiyama I."/>
            <person name="Ito T."/>
            <person name="Fujiyama A."/>
            <person name="Inagaki F."/>
            <person name="Takami H."/>
        </authorList>
    </citation>
    <scope>NUCLEOTIDE SEQUENCE</scope>
    <source>
        <strain evidence="4">Expedition CK06-06</strain>
    </source>
</reference>
<dbReference type="PANTHER" id="PTHR30217">
    <property type="entry name" value="PEPTIDASE U32 FAMILY"/>
    <property type="match status" value="1"/>
</dbReference>
<feature type="non-terminal residue" evidence="4">
    <location>
        <position position="1"/>
    </location>
</feature>
<proteinExistence type="inferred from homology"/>
<evidence type="ECO:0000256" key="2">
    <source>
        <dbReference type="ARBA" id="ARBA00022801"/>
    </source>
</evidence>
<evidence type="ECO:0000313" key="4">
    <source>
        <dbReference type="EMBL" id="GAF84550.1"/>
    </source>
</evidence>